<evidence type="ECO:0000313" key="2">
    <source>
        <dbReference type="EMBL" id="KCV71237.1"/>
    </source>
</evidence>
<name>A0A058ZCS3_FONAL</name>
<feature type="region of interest" description="Disordered" evidence="1">
    <location>
        <begin position="170"/>
        <end position="190"/>
    </location>
</feature>
<dbReference type="RefSeq" id="XP_009494360.1">
    <property type="nucleotide sequence ID" value="XM_009496085.1"/>
</dbReference>
<feature type="compositionally biased region" description="Low complexity" evidence="1">
    <location>
        <begin position="8"/>
        <end position="23"/>
    </location>
</feature>
<dbReference type="EMBL" id="KB932203">
    <property type="protein sequence ID" value="KCV71237.1"/>
    <property type="molecule type" value="Genomic_DNA"/>
</dbReference>
<evidence type="ECO:0000256" key="1">
    <source>
        <dbReference type="SAM" id="MobiDB-lite"/>
    </source>
</evidence>
<feature type="region of interest" description="Disordered" evidence="1">
    <location>
        <begin position="207"/>
        <end position="230"/>
    </location>
</feature>
<reference evidence="2" key="1">
    <citation type="submission" date="2013-04" db="EMBL/GenBank/DDBJ databases">
        <title>The Genome Sequence of Fonticula alba ATCC 38817.</title>
        <authorList>
            <consortium name="The Broad Institute Genomics Platform"/>
            <person name="Russ C."/>
            <person name="Cuomo C."/>
            <person name="Burger G."/>
            <person name="Gray M.W."/>
            <person name="Holland P.W.H."/>
            <person name="King N."/>
            <person name="Lang F.B.F."/>
            <person name="Roger A.J."/>
            <person name="Ruiz-Trillo I."/>
            <person name="Brown M."/>
            <person name="Walker B."/>
            <person name="Young S."/>
            <person name="Zeng Q."/>
            <person name="Gargeya S."/>
            <person name="Fitzgerald M."/>
            <person name="Haas B."/>
            <person name="Abouelleil A."/>
            <person name="Allen A.W."/>
            <person name="Alvarado L."/>
            <person name="Arachchi H.M."/>
            <person name="Berlin A.M."/>
            <person name="Chapman S.B."/>
            <person name="Gainer-Dewar J."/>
            <person name="Goldberg J."/>
            <person name="Griggs A."/>
            <person name="Gujja S."/>
            <person name="Hansen M."/>
            <person name="Howarth C."/>
            <person name="Imamovic A."/>
            <person name="Ireland A."/>
            <person name="Larimer J."/>
            <person name="McCowan C."/>
            <person name="Murphy C."/>
            <person name="Pearson M."/>
            <person name="Poon T.W."/>
            <person name="Priest M."/>
            <person name="Roberts A."/>
            <person name="Saif S."/>
            <person name="Shea T."/>
            <person name="Sisk P."/>
            <person name="Sykes S."/>
            <person name="Wortman J."/>
            <person name="Nusbaum C."/>
            <person name="Birren B."/>
        </authorList>
    </citation>
    <scope>NUCLEOTIDE SEQUENCE [LARGE SCALE GENOMIC DNA]</scope>
    <source>
        <strain evidence="2">ATCC 38817</strain>
    </source>
</reference>
<feature type="region of interest" description="Disordered" evidence="1">
    <location>
        <begin position="97"/>
        <end position="124"/>
    </location>
</feature>
<dbReference type="AlphaFoldDB" id="A0A058ZCS3"/>
<sequence>MSAGMTETARPTSPGSAATTAATDSRSFLQTIAQLRATQLFLQRSTAPGDERDDSSLSTAYDYLRHVDSVALSPGPAAAAAAAAAAIAPALGPATVSPAPGSAGGAPSPMPGDPGVGTPTPGGLTLTLSGLGARPGSAAAAAAPAGELDHASKLAAVGVAFGQLPEREAHQGLSSDGAHQHPGDGDDVAIGFVEDPYAIADEAAYADDPHHPHSHHPGHHHHHHHAHQAEADVPGGLVSFVHGVMVAPVPWVPYPAPAPPGPSEGGPSSAPGPVPAAPAGQRRVLRLTSKDLEYLIGPFKTRKDRRDKDRKRRRRERREAAAAAEAAASSLAAGIGPTGDAASSGPQSSPAVGVAPIPEDHTGGSVATPAPEIRPPSIRLNFRSLSTPGSSGLSSPVIESPAAQDSPR</sequence>
<evidence type="ECO:0000313" key="3">
    <source>
        <dbReference type="Proteomes" id="UP000030693"/>
    </source>
</evidence>
<accession>A0A058ZCS3</accession>
<keyword evidence="3" id="KW-1185">Reference proteome</keyword>
<protein>
    <submittedName>
        <fullName evidence="2">Uncharacterized protein</fullName>
    </submittedName>
</protein>
<organism evidence="2">
    <name type="scientific">Fonticula alba</name>
    <name type="common">Slime mold</name>
    <dbReference type="NCBI Taxonomy" id="691883"/>
    <lineage>
        <taxon>Eukaryota</taxon>
        <taxon>Rotosphaerida</taxon>
        <taxon>Fonticulaceae</taxon>
        <taxon>Fonticula</taxon>
    </lineage>
</organism>
<feature type="region of interest" description="Disordered" evidence="1">
    <location>
        <begin position="259"/>
        <end position="279"/>
    </location>
</feature>
<feature type="compositionally biased region" description="Low complexity" evidence="1">
    <location>
        <begin position="97"/>
        <end position="107"/>
    </location>
</feature>
<gene>
    <name evidence="2" type="ORF">H696_02187</name>
</gene>
<dbReference type="Proteomes" id="UP000030693">
    <property type="component" value="Unassembled WGS sequence"/>
</dbReference>
<feature type="compositionally biased region" description="Basic residues" evidence="1">
    <location>
        <begin position="212"/>
        <end position="226"/>
    </location>
</feature>
<feature type="compositionally biased region" description="Low complexity" evidence="1">
    <location>
        <begin position="384"/>
        <end position="396"/>
    </location>
</feature>
<dbReference type="GeneID" id="20526912"/>
<feature type="compositionally biased region" description="Basic residues" evidence="1">
    <location>
        <begin position="300"/>
        <end position="316"/>
    </location>
</feature>
<feature type="region of interest" description="Disordered" evidence="1">
    <location>
        <begin position="1"/>
        <end position="23"/>
    </location>
</feature>
<proteinExistence type="predicted"/>
<feature type="region of interest" description="Disordered" evidence="1">
    <location>
        <begin position="298"/>
        <end position="408"/>
    </location>
</feature>